<dbReference type="InterPro" id="IPR023696">
    <property type="entry name" value="Ureohydrolase_dom_sf"/>
</dbReference>
<dbReference type="Pfam" id="PF00850">
    <property type="entry name" value="Hist_deacetyl"/>
    <property type="match status" value="1"/>
</dbReference>
<dbReference type="PANTHER" id="PTHR10625">
    <property type="entry name" value="HISTONE DEACETYLASE HDAC1-RELATED"/>
    <property type="match status" value="1"/>
</dbReference>
<protein>
    <recommendedName>
        <fullName evidence="1">Histone deacetylase domain-containing protein</fullName>
    </recommendedName>
</protein>
<dbReference type="PANTHER" id="PTHR10625:SF2">
    <property type="entry name" value="HISTONE DEACETYLASE"/>
    <property type="match status" value="1"/>
</dbReference>
<evidence type="ECO:0000313" key="2">
    <source>
        <dbReference type="EMBL" id="KNF05549.1"/>
    </source>
</evidence>
<gene>
    <name evidence="2" type="ORF">PSTG_01360</name>
</gene>
<organism evidence="2 3">
    <name type="scientific">Puccinia striiformis f. sp. tritici PST-78</name>
    <dbReference type="NCBI Taxonomy" id="1165861"/>
    <lineage>
        <taxon>Eukaryota</taxon>
        <taxon>Fungi</taxon>
        <taxon>Dikarya</taxon>
        <taxon>Basidiomycota</taxon>
        <taxon>Pucciniomycotina</taxon>
        <taxon>Pucciniomycetes</taxon>
        <taxon>Pucciniales</taxon>
        <taxon>Pucciniaceae</taxon>
        <taxon>Puccinia</taxon>
    </lineage>
</organism>
<accession>A0A0L0W217</accession>
<dbReference type="InterPro" id="IPR003084">
    <property type="entry name" value="HDAC_I/II"/>
</dbReference>
<dbReference type="Proteomes" id="UP000054564">
    <property type="component" value="Unassembled WGS sequence"/>
</dbReference>
<dbReference type="GO" id="GO:0004407">
    <property type="term" value="F:histone deacetylase activity"/>
    <property type="evidence" value="ECO:0007669"/>
    <property type="project" value="InterPro"/>
</dbReference>
<dbReference type="InterPro" id="IPR023801">
    <property type="entry name" value="His_deacetylse_dom"/>
</dbReference>
<feature type="domain" description="Histone deacetylase" evidence="1">
    <location>
        <begin position="8"/>
        <end position="156"/>
    </location>
</feature>
<dbReference type="Gene3D" id="3.40.800.20">
    <property type="entry name" value="Histone deacetylase domain"/>
    <property type="match status" value="1"/>
</dbReference>
<comment type="caution">
    <text evidence="2">The sequence shown here is derived from an EMBL/GenBank/DDBJ whole genome shotgun (WGS) entry which is preliminary data.</text>
</comment>
<evidence type="ECO:0000259" key="1">
    <source>
        <dbReference type="Pfam" id="PF00850"/>
    </source>
</evidence>
<sequence>MPLVLVGDDCPGFEGLFEFCSISAGGSIAAAIRINSGQANIAINWSGGLHHAKKREASGFCYVNDIVLAILELLRVLYINIDIHHGDGVEEAFYTTDWVMTGSFHKFGDFFPGTGHVGDCGIGKGKGYAVNLPLETGIDDDTYRGIFRPVRSTAWKACSWLIICGFLP</sequence>
<keyword evidence="3" id="KW-1185">Reference proteome</keyword>
<dbReference type="InterPro" id="IPR037138">
    <property type="entry name" value="His_deacetylse_dom_sf"/>
</dbReference>
<evidence type="ECO:0000313" key="3">
    <source>
        <dbReference type="Proteomes" id="UP000054564"/>
    </source>
</evidence>
<proteinExistence type="predicted"/>
<dbReference type="PRINTS" id="PR01271">
    <property type="entry name" value="HISDACETLASE"/>
</dbReference>
<dbReference type="GO" id="GO:0031507">
    <property type="term" value="P:heterochromatin formation"/>
    <property type="evidence" value="ECO:0007669"/>
    <property type="project" value="TreeGrafter"/>
</dbReference>
<dbReference type="STRING" id="1165861.A0A0L0W217"/>
<reference evidence="3" key="1">
    <citation type="submission" date="2014-03" db="EMBL/GenBank/DDBJ databases">
        <title>The Genome Sequence of Puccinia striiformis f. sp. tritici PST-78.</title>
        <authorList>
            <consortium name="The Broad Institute Genome Sequencing Platform"/>
            <person name="Cuomo C."/>
            <person name="Hulbert S."/>
            <person name="Chen X."/>
            <person name="Walker B."/>
            <person name="Young S.K."/>
            <person name="Zeng Q."/>
            <person name="Gargeya S."/>
            <person name="Fitzgerald M."/>
            <person name="Haas B."/>
            <person name="Abouelleil A."/>
            <person name="Alvarado L."/>
            <person name="Arachchi H.M."/>
            <person name="Berlin A.M."/>
            <person name="Chapman S.B."/>
            <person name="Goldberg J."/>
            <person name="Griggs A."/>
            <person name="Gujja S."/>
            <person name="Hansen M."/>
            <person name="Howarth C."/>
            <person name="Imamovic A."/>
            <person name="Larimer J."/>
            <person name="McCowan C."/>
            <person name="Montmayeur A."/>
            <person name="Murphy C."/>
            <person name="Neiman D."/>
            <person name="Pearson M."/>
            <person name="Priest M."/>
            <person name="Roberts A."/>
            <person name="Saif S."/>
            <person name="Shea T."/>
            <person name="Sisk P."/>
            <person name="Sykes S."/>
            <person name="Wortman J."/>
            <person name="Nusbaum C."/>
            <person name="Birren B."/>
        </authorList>
    </citation>
    <scope>NUCLEOTIDE SEQUENCE [LARGE SCALE GENOMIC DNA]</scope>
    <source>
        <strain evidence="3">race PST-78</strain>
    </source>
</reference>
<dbReference type="GO" id="GO:0070210">
    <property type="term" value="C:Rpd3L-Expanded complex"/>
    <property type="evidence" value="ECO:0007669"/>
    <property type="project" value="TreeGrafter"/>
</dbReference>
<dbReference type="SUPFAM" id="SSF52768">
    <property type="entry name" value="Arginase/deacetylase"/>
    <property type="match status" value="1"/>
</dbReference>
<name>A0A0L0W217_9BASI</name>
<dbReference type="AlphaFoldDB" id="A0A0L0W217"/>
<dbReference type="EMBL" id="AJIL01000007">
    <property type="protein sequence ID" value="KNF05549.1"/>
    <property type="molecule type" value="Genomic_DNA"/>
</dbReference>